<dbReference type="GO" id="GO:0009002">
    <property type="term" value="F:serine-type D-Ala-D-Ala carboxypeptidase activity"/>
    <property type="evidence" value="ECO:0007669"/>
    <property type="project" value="UniProtKB-EC"/>
</dbReference>
<dbReference type="GO" id="GO:0008360">
    <property type="term" value="P:regulation of cell shape"/>
    <property type="evidence" value="ECO:0007669"/>
    <property type="project" value="UniProtKB-KW"/>
</dbReference>
<keyword evidence="9" id="KW-0133">Cell shape</keyword>
<keyword evidence="10" id="KW-0573">Peptidoglycan synthesis</keyword>
<dbReference type="AlphaFoldDB" id="A0A135L387"/>
<comment type="pathway">
    <text evidence="2">Cell wall biogenesis; peptidoglycan biosynthesis.</text>
</comment>
<evidence type="ECO:0000256" key="11">
    <source>
        <dbReference type="ARBA" id="ARBA00023316"/>
    </source>
</evidence>
<dbReference type="PANTHER" id="PTHR21581:SF33">
    <property type="entry name" value="D-ALANYL-D-ALANINE CARBOXYPEPTIDASE DACB"/>
    <property type="match status" value="1"/>
</dbReference>
<evidence type="ECO:0000256" key="4">
    <source>
        <dbReference type="ARBA" id="ARBA00012448"/>
    </source>
</evidence>
<evidence type="ECO:0000256" key="3">
    <source>
        <dbReference type="ARBA" id="ARBA00007164"/>
    </source>
</evidence>
<evidence type="ECO:0000256" key="5">
    <source>
        <dbReference type="ARBA" id="ARBA00022645"/>
    </source>
</evidence>
<dbReference type="Proteomes" id="UP000070352">
    <property type="component" value="Unassembled WGS sequence"/>
</dbReference>
<evidence type="ECO:0000256" key="13">
    <source>
        <dbReference type="PIRSR" id="PIRSR618044-1"/>
    </source>
</evidence>
<evidence type="ECO:0000256" key="2">
    <source>
        <dbReference type="ARBA" id="ARBA00004752"/>
    </source>
</evidence>
<gene>
    <name evidence="18" type="ORF">U473_04515</name>
</gene>
<evidence type="ECO:0000259" key="17">
    <source>
        <dbReference type="Pfam" id="PF07943"/>
    </source>
</evidence>
<keyword evidence="5" id="KW-0121">Carboxypeptidase</keyword>
<feature type="binding site" evidence="14">
    <location>
        <position position="226"/>
    </location>
    <ligand>
        <name>substrate</name>
    </ligand>
</feature>
<dbReference type="EMBL" id="LSKU01000001">
    <property type="protein sequence ID" value="KXG43357.1"/>
    <property type="molecule type" value="Genomic_DNA"/>
</dbReference>
<feature type="active site" evidence="13">
    <location>
        <position position="119"/>
    </location>
</feature>
<dbReference type="EC" id="3.4.16.4" evidence="4"/>
<dbReference type="Pfam" id="PF00768">
    <property type="entry name" value="Peptidase_S11"/>
    <property type="match status" value="1"/>
</dbReference>
<sequence>MIFRKIITIWMVVSILTFGNSSQVFAMTEIQPLHISAQGAALIDVKSGRILFEKNGDQKMRIASLTKIMTAIVAIENGNLEDMVTTSDNAYGTEGSSIYLKRGEQLTLEDMLYGLMLRSGNDAAVAIAEHIGGSVEGFAFLMNEKAKILGMNHTHFVNPHGLDDKEHYSTPKDMAILTAYALKNSTFKKIVRTKVKTAPLADESWDRQWINKNKLLHMYQWADGVKTGYTKIAKRCLASSATKNGFQLASITLNASDDWNDSMQMLEYGFNNYSPYEITKGTYAGYVKVNKNQVVHLETAHDFFYLLKEDEKQRLRKKVNIQYVNTFVSEQIVGNIQLYLDNQYIGSIPVKIRKEKESWKENILSVFNRWWRGE</sequence>
<organism evidence="18 19">
    <name type="scientific">Tepidibacillus decaturensis</name>
    <dbReference type="NCBI Taxonomy" id="1413211"/>
    <lineage>
        <taxon>Bacteria</taxon>
        <taxon>Bacillati</taxon>
        <taxon>Bacillota</taxon>
        <taxon>Bacilli</taxon>
        <taxon>Bacillales</taxon>
        <taxon>Bacillaceae</taxon>
        <taxon>Tepidibacillus</taxon>
    </lineage>
</organism>
<dbReference type="InterPro" id="IPR015956">
    <property type="entry name" value="Peniciliin-bd_prot_C_sf"/>
</dbReference>
<evidence type="ECO:0000313" key="18">
    <source>
        <dbReference type="EMBL" id="KXG43357.1"/>
    </source>
</evidence>
<proteinExistence type="inferred from homology"/>
<dbReference type="InterPro" id="IPR012338">
    <property type="entry name" value="Beta-lactam/transpept-like"/>
</dbReference>
<dbReference type="GO" id="GO:0009252">
    <property type="term" value="P:peptidoglycan biosynthetic process"/>
    <property type="evidence" value="ECO:0007669"/>
    <property type="project" value="UniProtKB-UniPathway"/>
</dbReference>
<dbReference type="Pfam" id="PF07943">
    <property type="entry name" value="PBP5_C"/>
    <property type="match status" value="1"/>
</dbReference>
<feature type="domain" description="Peptidase S11 D-alanyl-D-alanine carboxypeptidase A N-terminal" evidence="16">
    <location>
        <begin position="30"/>
        <end position="256"/>
    </location>
</feature>
<dbReference type="GO" id="GO:0071555">
    <property type="term" value="P:cell wall organization"/>
    <property type="evidence" value="ECO:0007669"/>
    <property type="project" value="UniProtKB-KW"/>
</dbReference>
<comment type="similarity">
    <text evidence="3 15">Belongs to the peptidase S11 family.</text>
</comment>
<dbReference type="PANTHER" id="PTHR21581">
    <property type="entry name" value="D-ALANYL-D-ALANINE CARBOXYPEPTIDASE"/>
    <property type="match status" value="1"/>
</dbReference>
<dbReference type="Gene3D" id="2.30.140.30">
    <property type="match status" value="1"/>
</dbReference>
<accession>A0A135L387</accession>
<feature type="active site" description="Proton acceptor" evidence="13">
    <location>
        <position position="67"/>
    </location>
</feature>
<feature type="domain" description="Peptidase S11 D-Ala-D-Ala carboxypeptidase A C-terminal" evidence="17">
    <location>
        <begin position="279"/>
        <end position="355"/>
    </location>
</feature>
<dbReference type="SUPFAM" id="SSF56601">
    <property type="entry name" value="beta-lactamase/transpeptidase-like"/>
    <property type="match status" value="1"/>
</dbReference>
<evidence type="ECO:0000259" key="16">
    <source>
        <dbReference type="Pfam" id="PF00768"/>
    </source>
</evidence>
<dbReference type="InterPro" id="IPR001967">
    <property type="entry name" value="Peptidase_S11_N"/>
</dbReference>
<dbReference type="PRINTS" id="PR00725">
    <property type="entry name" value="DADACBPTASE1"/>
</dbReference>
<dbReference type="GO" id="GO:0006508">
    <property type="term" value="P:proteolysis"/>
    <property type="evidence" value="ECO:0007669"/>
    <property type="project" value="UniProtKB-KW"/>
</dbReference>
<dbReference type="Gene3D" id="3.40.710.10">
    <property type="entry name" value="DD-peptidase/beta-lactamase superfamily"/>
    <property type="match status" value="1"/>
</dbReference>
<keyword evidence="7" id="KW-0732">Signal</keyword>
<comment type="caution">
    <text evidence="18">The sequence shown here is derived from an EMBL/GenBank/DDBJ whole genome shotgun (WGS) entry which is preliminary data.</text>
</comment>
<dbReference type="InterPro" id="IPR018044">
    <property type="entry name" value="Peptidase_S11"/>
</dbReference>
<dbReference type="InterPro" id="IPR012907">
    <property type="entry name" value="Peptidase_S11_C"/>
</dbReference>
<feature type="active site" description="Acyl-ester intermediate" evidence="13">
    <location>
        <position position="64"/>
    </location>
</feature>
<evidence type="ECO:0000256" key="7">
    <source>
        <dbReference type="ARBA" id="ARBA00022729"/>
    </source>
</evidence>
<evidence type="ECO:0000256" key="6">
    <source>
        <dbReference type="ARBA" id="ARBA00022670"/>
    </source>
</evidence>
<keyword evidence="6" id="KW-0645">Protease</keyword>
<dbReference type="STRING" id="1413211.U473_04515"/>
<evidence type="ECO:0000256" key="14">
    <source>
        <dbReference type="PIRSR" id="PIRSR618044-2"/>
    </source>
</evidence>
<evidence type="ECO:0000256" key="10">
    <source>
        <dbReference type="ARBA" id="ARBA00022984"/>
    </source>
</evidence>
<evidence type="ECO:0000256" key="1">
    <source>
        <dbReference type="ARBA" id="ARBA00003217"/>
    </source>
</evidence>
<protein>
    <recommendedName>
        <fullName evidence="4">serine-type D-Ala-D-Ala carboxypeptidase</fullName>
        <ecNumber evidence="4">3.4.16.4</ecNumber>
    </recommendedName>
</protein>
<keyword evidence="8" id="KW-0378">Hydrolase</keyword>
<evidence type="ECO:0000256" key="9">
    <source>
        <dbReference type="ARBA" id="ARBA00022960"/>
    </source>
</evidence>
<evidence type="ECO:0000313" key="19">
    <source>
        <dbReference type="Proteomes" id="UP000070352"/>
    </source>
</evidence>
<dbReference type="SUPFAM" id="SSF69189">
    <property type="entry name" value="Penicillin-binding protein associated domain"/>
    <property type="match status" value="1"/>
</dbReference>
<dbReference type="RefSeq" id="WP_068723773.1">
    <property type="nucleotide sequence ID" value="NZ_LSKU01000001.1"/>
</dbReference>
<keyword evidence="11" id="KW-0961">Cell wall biogenesis/degradation</keyword>
<keyword evidence="19" id="KW-1185">Reference proteome</keyword>
<comment type="catalytic activity">
    <reaction evidence="12">
        <text>Preferential cleavage: (Ac)2-L-Lys-D-Ala-|-D-Ala. Also transpeptidation of peptidyl-alanyl moieties that are N-acyl substituents of D-alanine.</text>
        <dbReference type="EC" id="3.4.16.4"/>
    </reaction>
</comment>
<name>A0A135L387_9BACI</name>
<evidence type="ECO:0000256" key="15">
    <source>
        <dbReference type="RuleBase" id="RU004016"/>
    </source>
</evidence>
<dbReference type="UniPathway" id="UPA00219"/>
<evidence type="ECO:0000256" key="8">
    <source>
        <dbReference type="ARBA" id="ARBA00022801"/>
    </source>
</evidence>
<evidence type="ECO:0000256" key="12">
    <source>
        <dbReference type="ARBA" id="ARBA00034000"/>
    </source>
</evidence>
<comment type="function">
    <text evidence="1">Removes C-terminal D-alanyl residues from sugar-peptide cell wall precursors.</text>
</comment>
<reference evidence="18 19" key="1">
    <citation type="submission" date="2016-02" db="EMBL/GenBank/DDBJ databases">
        <title>Draft Genome for Tepidibacillus decaturensis nov. sp. Strain Z9, an Anaerobic, Moderately Thermophilic and Heterotrophic Bacterium from Deep Subsurface of the Illinois Basin, USA.</title>
        <authorList>
            <person name="Dong Y."/>
            <person name="Chang J.Y."/>
            <person name="Sanford R."/>
            <person name="Fouke B.W."/>
        </authorList>
    </citation>
    <scope>NUCLEOTIDE SEQUENCE [LARGE SCALE GENOMIC DNA]</scope>
    <source>
        <strain evidence="18 19">Z9</strain>
    </source>
</reference>